<dbReference type="PIRSF" id="PIRSF001467">
    <property type="entry name" value="Peptidylpro_ismrse"/>
    <property type="match status" value="1"/>
</dbReference>
<comment type="catalytic activity">
    <reaction evidence="5">
        <text>[protein]-peptidylproline (omega=180) = [protein]-peptidylproline (omega=0)</text>
        <dbReference type="Rhea" id="RHEA:16237"/>
        <dbReference type="Rhea" id="RHEA-COMP:10747"/>
        <dbReference type="Rhea" id="RHEA-COMP:10748"/>
        <dbReference type="ChEBI" id="CHEBI:83833"/>
        <dbReference type="ChEBI" id="CHEBI:83834"/>
        <dbReference type="EC" id="5.2.1.8"/>
    </reaction>
</comment>
<sequence>MSEKQWDNPPAMQIDSQKTYRVTIETNRGDMVLELYPEHAPKTVNNFVFLAQEGFYDGIVFHRVINDFMIQGGDPTGTGRGGPGYKFEDEVAANPLKHETAVISMANAGPNTNGSQFFITHSPQPHLNGKHTVFGKVVEGKEIVNAIQQRDEMVKVIVSV</sequence>
<dbReference type="InterPro" id="IPR024936">
    <property type="entry name" value="Cyclophilin-type_PPIase"/>
</dbReference>
<reference evidence="7 8" key="1">
    <citation type="submission" date="2020-08" db="EMBL/GenBank/DDBJ databases">
        <title>Bridging the membrane lipid divide: bacteria of the FCB group superphylum have the potential to synthesize archaeal ether lipids.</title>
        <authorList>
            <person name="Villanueva L."/>
            <person name="Von Meijenfeldt F.A.B."/>
            <person name="Westbye A.B."/>
            <person name="Yadav S."/>
            <person name="Hopmans E.C."/>
            <person name="Dutilh B.E."/>
            <person name="Sinninghe Damste J.S."/>
        </authorList>
    </citation>
    <scope>NUCLEOTIDE SEQUENCE [LARGE SCALE GENOMIC DNA]</scope>
    <source>
        <strain evidence="7">NIOZ-UU27</strain>
    </source>
</reference>
<dbReference type="SUPFAM" id="SSF50891">
    <property type="entry name" value="Cyclophilin-like"/>
    <property type="match status" value="1"/>
</dbReference>
<name>A0A8J6N0K5_9DELT</name>
<dbReference type="PANTHER" id="PTHR45625">
    <property type="entry name" value="PEPTIDYL-PROLYL CIS-TRANS ISOMERASE-RELATED"/>
    <property type="match status" value="1"/>
</dbReference>
<evidence type="ECO:0000259" key="6">
    <source>
        <dbReference type="PROSITE" id="PS50072"/>
    </source>
</evidence>
<dbReference type="PROSITE" id="PS50072">
    <property type="entry name" value="CSA_PPIASE_2"/>
    <property type="match status" value="1"/>
</dbReference>
<evidence type="ECO:0000313" key="7">
    <source>
        <dbReference type="EMBL" id="MBC8177528.1"/>
    </source>
</evidence>
<evidence type="ECO:0000313" key="8">
    <source>
        <dbReference type="Proteomes" id="UP000650524"/>
    </source>
</evidence>
<dbReference type="InterPro" id="IPR029000">
    <property type="entry name" value="Cyclophilin-like_dom_sf"/>
</dbReference>
<evidence type="ECO:0000256" key="1">
    <source>
        <dbReference type="ARBA" id="ARBA00002388"/>
    </source>
</evidence>
<protein>
    <recommendedName>
        <fullName evidence="5">Peptidyl-prolyl cis-trans isomerase</fullName>
        <shortName evidence="5">PPIase</shortName>
        <ecNumber evidence="5">5.2.1.8</ecNumber>
    </recommendedName>
</protein>
<dbReference type="EC" id="5.2.1.8" evidence="5"/>
<dbReference type="Gene3D" id="2.40.100.10">
    <property type="entry name" value="Cyclophilin-like"/>
    <property type="match status" value="1"/>
</dbReference>
<comment type="similarity">
    <text evidence="2 5">Belongs to the cyclophilin-type PPIase family.</text>
</comment>
<evidence type="ECO:0000256" key="4">
    <source>
        <dbReference type="ARBA" id="ARBA00023235"/>
    </source>
</evidence>
<feature type="domain" description="PPIase cyclophilin-type" evidence="6">
    <location>
        <begin position="25"/>
        <end position="149"/>
    </location>
</feature>
<proteinExistence type="inferred from homology"/>
<keyword evidence="4 5" id="KW-0413">Isomerase</keyword>
<dbReference type="InterPro" id="IPR044666">
    <property type="entry name" value="Cyclophilin_A-like"/>
</dbReference>
<organism evidence="7 8">
    <name type="scientific">Candidatus Desulfacyla euxinica</name>
    <dbReference type="NCBI Taxonomy" id="2841693"/>
    <lineage>
        <taxon>Bacteria</taxon>
        <taxon>Deltaproteobacteria</taxon>
        <taxon>Candidatus Desulfacyla</taxon>
    </lineage>
</organism>
<dbReference type="EMBL" id="JACNJD010000215">
    <property type="protein sequence ID" value="MBC8177528.1"/>
    <property type="molecule type" value="Genomic_DNA"/>
</dbReference>
<keyword evidence="3 5" id="KW-0697">Rotamase</keyword>
<dbReference type="PRINTS" id="PR00153">
    <property type="entry name" value="CSAPPISMRASE"/>
</dbReference>
<accession>A0A8J6N0K5</accession>
<comment type="function">
    <text evidence="1 5">PPIases accelerate the folding of proteins. It catalyzes the cis-trans isomerization of proline imidic peptide bonds in oligopeptides.</text>
</comment>
<dbReference type="CDD" id="cd00317">
    <property type="entry name" value="cyclophilin"/>
    <property type="match status" value="1"/>
</dbReference>
<dbReference type="InterPro" id="IPR002130">
    <property type="entry name" value="Cyclophilin-type_PPIase_dom"/>
</dbReference>
<comment type="caution">
    <text evidence="7">The sequence shown here is derived from an EMBL/GenBank/DDBJ whole genome shotgun (WGS) entry which is preliminary data.</text>
</comment>
<dbReference type="PANTHER" id="PTHR45625:SF4">
    <property type="entry name" value="PEPTIDYLPROLYL ISOMERASE DOMAIN AND WD REPEAT-CONTAINING PROTEIN 1"/>
    <property type="match status" value="1"/>
</dbReference>
<evidence type="ECO:0000256" key="5">
    <source>
        <dbReference type="RuleBase" id="RU363019"/>
    </source>
</evidence>
<dbReference type="AlphaFoldDB" id="A0A8J6N0K5"/>
<evidence type="ECO:0000256" key="3">
    <source>
        <dbReference type="ARBA" id="ARBA00023110"/>
    </source>
</evidence>
<dbReference type="Pfam" id="PF00160">
    <property type="entry name" value="Pro_isomerase"/>
    <property type="match status" value="1"/>
</dbReference>
<dbReference type="GO" id="GO:0003755">
    <property type="term" value="F:peptidyl-prolyl cis-trans isomerase activity"/>
    <property type="evidence" value="ECO:0007669"/>
    <property type="project" value="UniProtKB-UniRule"/>
</dbReference>
<dbReference type="Proteomes" id="UP000650524">
    <property type="component" value="Unassembled WGS sequence"/>
</dbReference>
<gene>
    <name evidence="7" type="ORF">H8E19_08990</name>
</gene>
<evidence type="ECO:0000256" key="2">
    <source>
        <dbReference type="ARBA" id="ARBA00007365"/>
    </source>
</evidence>